<feature type="domain" description="YCII-related" evidence="2">
    <location>
        <begin position="13"/>
        <end position="73"/>
    </location>
</feature>
<dbReference type="AlphaFoldDB" id="A0A934ILW6"/>
<evidence type="ECO:0000313" key="3">
    <source>
        <dbReference type="EMBL" id="MBJ3777331.1"/>
    </source>
</evidence>
<evidence type="ECO:0000259" key="2">
    <source>
        <dbReference type="Pfam" id="PF03795"/>
    </source>
</evidence>
<dbReference type="InterPro" id="IPR005545">
    <property type="entry name" value="YCII"/>
</dbReference>
<dbReference type="Proteomes" id="UP000609531">
    <property type="component" value="Unassembled WGS sequence"/>
</dbReference>
<keyword evidence="4" id="KW-1185">Reference proteome</keyword>
<dbReference type="SUPFAM" id="SSF54909">
    <property type="entry name" value="Dimeric alpha+beta barrel"/>
    <property type="match status" value="1"/>
</dbReference>
<dbReference type="RefSeq" id="WP_198883239.1">
    <property type="nucleotide sequence ID" value="NZ_JAEKJA010000015.1"/>
</dbReference>
<organism evidence="3 4">
    <name type="scientific">Acuticoccus mangrovi</name>
    <dbReference type="NCBI Taxonomy" id="2796142"/>
    <lineage>
        <taxon>Bacteria</taxon>
        <taxon>Pseudomonadati</taxon>
        <taxon>Pseudomonadota</taxon>
        <taxon>Alphaproteobacteria</taxon>
        <taxon>Hyphomicrobiales</taxon>
        <taxon>Amorphaceae</taxon>
        <taxon>Acuticoccus</taxon>
    </lineage>
</organism>
<evidence type="ECO:0000313" key="4">
    <source>
        <dbReference type="Proteomes" id="UP000609531"/>
    </source>
</evidence>
<gene>
    <name evidence="3" type="ORF">JCR33_16605</name>
</gene>
<dbReference type="Gene3D" id="3.30.70.1060">
    <property type="entry name" value="Dimeric alpha+beta barrel"/>
    <property type="match status" value="1"/>
</dbReference>
<proteinExistence type="inferred from homology"/>
<name>A0A934ILW6_9HYPH</name>
<sequence>MFIITLLFADKTKAPPLMEGHKAWIERGFDDGVFLLVGSLLPGIGGAILAHEASRAALERRVDEDPFVAQGVVVADILEVAPGRTDARLAFLAP</sequence>
<evidence type="ECO:0000256" key="1">
    <source>
        <dbReference type="ARBA" id="ARBA00007689"/>
    </source>
</evidence>
<accession>A0A934ILW6</accession>
<dbReference type="EMBL" id="JAEKJA010000015">
    <property type="protein sequence ID" value="MBJ3777331.1"/>
    <property type="molecule type" value="Genomic_DNA"/>
</dbReference>
<comment type="similarity">
    <text evidence="1">Belongs to the YciI family.</text>
</comment>
<reference evidence="3" key="1">
    <citation type="submission" date="2020-12" db="EMBL/GenBank/DDBJ databases">
        <title>Bacterial taxonomy.</title>
        <authorList>
            <person name="Pan X."/>
        </authorList>
    </citation>
    <scope>NUCLEOTIDE SEQUENCE</scope>
    <source>
        <strain evidence="3">B2012</strain>
    </source>
</reference>
<dbReference type="InterPro" id="IPR011008">
    <property type="entry name" value="Dimeric_a/b-barrel"/>
</dbReference>
<comment type="caution">
    <text evidence="3">The sequence shown here is derived from an EMBL/GenBank/DDBJ whole genome shotgun (WGS) entry which is preliminary data.</text>
</comment>
<dbReference type="Pfam" id="PF03795">
    <property type="entry name" value="YCII"/>
    <property type="match status" value="1"/>
</dbReference>
<protein>
    <recommendedName>
        <fullName evidence="2">YCII-related domain-containing protein</fullName>
    </recommendedName>
</protein>